<dbReference type="SUPFAM" id="SSF48264">
    <property type="entry name" value="Cytochrome P450"/>
    <property type="match status" value="1"/>
</dbReference>
<dbReference type="InterPro" id="IPR036396">
    <property type="entry name" value="Cyt_P450_sf"/>
</dbReference>
<dbReference type="GO" id="GO:0005506">
    <property type="term" value="F:iron ion binding"/>
    <property type="evidence" value="ECO:0007669"/>
    <property type="project" value="InterPro"/>
</dbReference>
<evidence type="ECO:0000256" key="3">
    <source>
        <dbReference type="ARBA" id="ARBA00010617"/>
    </source>
</evidence>
<reference evidence="11" key="1">
    <citation type="journal article" date="2020" name="Nat. Commun.">
        <title>Genome assembly of wild tea tree DASZ reveals pedigree and selection history of tea varieties.</title>
        <authorList>
            <person name="Zhang W."/>
            <person name="Zhang Y."/>
            <person name="Qiu H."/>
            <person name="Guo Y."/>
            <person name="Wan H."/>
            <person name="Zhang X."/>
            <person name="Scossa F."/>
            <person name="Alseekh S."/>
            <person name="Zhang Q."/>
            <person name="Wang P."/>
            <person name="Xu L."/>
            <person name="Schmidt M.H."/>
            <person name="Jia X."/>
            <person name="Li D."/>
            <person name="Zhu A."/>
            <person name="Guo F."/>
            <person name="Chen W."/>
            <person name="Ni D."/>
            <person name="Usadel B."/>
            <person name="Fernie A.R."/>
            <person name="Wen W."/>
        </authorList>
    </citation>
    <scope>NUCLEOTIDE SEQUENCE [LARGE SCALE GENOMIC DNA]</scope>
    <source>
        <strain evidence="11">cv. G240</strain>
    </source>
</reference>
<evidence type="ECO:0000256" key="4">
    <source>
        <dbReference type="ARBA" id="ARBA00022617"/>
    </source>
</evidence>
<evidence type="ECO:0000313" key="10">
    <source>
        <dbReference type="EMBL" id="KAF5934120.1"/>
    </source>
</evidence>
<comment type="subcellular location">
    <subcellularLocation>
        <location evidence="2">Membrane</location>
    </subcellularLocation>
</comment>
<keyword evidence="4" id="KW-0349">Heme</keyword>
<dbReference type="InterPro" id="IPR001128">
    <property type="entry name" value="Cyt_P450"/>
</dbReference>
<dbReference type="Pfam" id="PF00067">
    <property type="entry name" value="p450"/>
    <property type="match status" value="1"/>
</dbReference>
<name>A0A7J7G0B4_CAMSI</name>
<protein>
    <recommendedName>
        <fullName evidence="12">Cytochrome P450</fullName>
    </recommendedName>
</protein>
<dbReference type="GO" id="GO:0004497">
    <property type="term" value="F:monooxygenase activity"/>
    <property type="evidence" value="ECO:0007669"/>
    <property type="project" value="UniProtKB-KW"/>
</dbReference>
<evidence type="ECO:0000256" key="2">
    <source>
        <dbReference type="ARBA" id="ARBA00004370"/>
    </source>
</evidence>
<dbReference type="PANTHER" id="PTHR47943:SF9">
    <property type="entry name" value="CYTOCHROME P450"/>
    <property type="match status" value="1"/>
</dbReference>
<sequence>MGSTNHRELHMIGMLPHRALKALSKKYGPIMLVQLGNIPTIVVSSPCAAEHFLKTHDMTFASRPNIQTAKYLSYGNKGMAFTTYRSYWRNCGGKLMGIERLRRKEMETLVRQLKVATATTATAREVVDLSEKMEGVMRT</sequence>
<dbReference type="EMBL" id="JACBKZ010000014">
    <property type="protein sequence ID" value="KAF5934120.1"/>
    <property type="molecule type" value="Genomic_DNA"/>
</dbReference>
<keyword evidence="9" id="KW-0472">Membrane</keyword>
<evidence type="ECO:0000256" key="7">
    <source>
        <dbReference type="ARBA" id="ARBA00023004"/>
    </source>
</evidence>
<evidence type="ECO:0000256" key="9">
    <source>
        <dbReference type="ARBA" id="ARBA00023136"/>
    </source>
</evidence>
<evidence type="ECO:0000256" key="5">
    <source>
        <dbReference type="ARBA" id="ARBA00022723"/>
    </source>
</evidence>
<keyword evidence="8" id="KW-0503">Monooxygenase</keyword>
<dbReference type="Proteomes" id="UP000593564">
    <property type="component" value="Unassembled WGS sequence"/>
</dbReference>
<accession>A0A7J7G0B4</accession>
<dbReference type="InterPro" id="IPR002401">
    <property type="entry name" value="Cyt_P450_E_grp-I"/>
</dbReference>
<evidence type="ECO:0008006" key="12">
    <source>
        <dbReference type="Google" id="ProtNLM"/>
    </source>
</evidence>
<keyword evidence="6" id="KW-0560">Oxidoreductase</keyword>
<proteinExistence type="inferred from homology"/>
<dbReference type="AlphaFoldDB" id="A0A7J7G0B4"/>
<dbReference type="Gene3D" id="1.10.630.10">
    <property type="entry name" value="Cytochrome P450"/>
    <property type="match status" value="1"/>
</dbReference>
<evidence type="ECO:0000256" key="6">
    <source>
        <dbReference type="ARBA" id="ARBA00023002"/>
    </source>
</evidence>
<evidence type="ECO:0000313" key="11">
    <source>
        <dbReference type="Proteomes" id="UP000593564"/>
    </source>
</evidence>
<evidence type="ECO:0000256" key="8">
    <source>
        <dbReference type="ARBA" id="ARBA00023033"/>
    </source>
</evidence>
<keyword evidence="7" id="KW-0408">Iron</keyword>
<dbReference type="GO" id="GO:0016020">
    <property type="term" value="C:membrane"/>
    <property type="evidence" value="ECO:0007669"/>
    <property type="project" value="UniProtKB-SubCell"/>
</dbReference>
<gene>
    <name evidence="10" type="ORF">HYC85_030291</name>
</gene>
<comment type="caution">
    <text evidence="10">The sequence shown here is derived from an EMBL/GenBank/DDBJ whole genome shotgun (WGS) entry which is preliminary data.</text>
</comment>
<dbReference type="PANTHER" id="PTHR47943">
    <property type="entry name" value="CYTOCHROME P450 93A3-LIKE"/>
    <property type="match status" value="1"/>
</dbReference>
<organism evidence="10 11">
    <name type="scientific">Camellia sinensis</name>
    <name type="common">Tea plant</name>
    <name type="synonym">Thea sinensis</name>
    <dbReference type="NCBI Taxonomy" id="4442"/>
    <lineage>
        <taxon>Eukaryota</taxon>
        <taxon>Viridiplantae</taxon>
        <taxon>Streptophyta</taxon>
        <taxon>Embryophyta</taxon>
        <taxon>Tracheophyta</taxon>
        <taxon>Spermatophyta</taxon>
        <taxon>Magnoliopsida</taxon>
        <taxon>eudicotyledons</taxon>
        <taxon>Gunneridae</taxon>
        <taxon>Pentapetalae</taxon>
        <taxon>asterids</taxon>
        <taxon>Ericales</taxon>
        <taxon>Theaceae</taxon>
        <taxon>Camellia</taxon>
    </lineage>
</organism>
<comment type="cofactor">
    <cofactor evidence="1">
        <name>heme</name>
        <dbReference type="ChEBI" id="CHEBI:30413"/>
    </cofactor>
</comment>
<keyword evidence="11" id="KW-1185">Reference proteome</keyword>
<evidence type="ECO:0000256" key="1">
    <source>
        <dbReference type="ARBA" id="ARBA00001971"/>
    </source>
</evidence>
<dbReference type="GO" id="GO:0020037">
    <property type="term" value="F:heme binding"/>
    <property type="evidence" value="ECO:0007669"/>
    <property type="project" value="InterPro"/>
</dbReference>
<comment type="similarity">
    <text evidence="3">Belongs to the cytochrome P450 family.</text>
</comment>
<dbReference type="GO" id="GO:0016705">
    <property type="term" value="F:oxidoreductase activity, acting on paired donors, with incorporation or reduction of molecular oxygen"/>
    <property type="evidence" value="ECO:0007669"/>
    <property type="project" value="InterPro"/>
</dbReference>
<reference evidence="10 11" key="2">
    <citation type="submission" date="2020-07" db="EMBL/GenBank/DDBJ databases">
        <title>Genome assembly of wild tea tree DASZ reveals pedigree and selection history of tea varieties.</title>
        <authorList>
            <person name="Zhang W."/>
        </authorList>
    </citation>
    <scope>NUCLEOTIDE SEQUENCE [LARGE SCALE GENOMIC DNA]</scope>
    <source>
        <strain evidence="11">cv. G240</strain>
        <tissue evidence="10">Leaf</tissue>
    </source>
</reference>
<keyword evidence="5" id="KW-0479">Metal-binding</keyword>
<dbReference type="PRINTS" id="PR00463">
    <property type="entry name" value="EP450I"/>
</dbReference>